<evidence type="ECO:0000256" key="2">
    <source>
        <dbReference type="ARBA" id="ARBA00022723"/>
    </source>
</evidence>
<dbReference type="InterPro" id="IPR026992">
    <property type="entry name" value="DIOX_N"/>
</dbReference>
<name>A0AAD8II50_9APIA</name>
<dbReference type="Pfam" id="PF03171">
    <property type="entry name" value="2OG-FeII_Oxy"/>
    <property type="match status" value="1"/>
</dbReference>
<sequence>MAQSDLLVASWCKSVKSLPANYIMPPELRTTNFSVSKDIPVLDFEQEAGHGRSTLVQQIIKSGEEFGAFQVINHGISDDLMHETMKVYEEFFSMPVDDHESLLSDDESKSVRFYTSGYLYANEDLHLWKDSLKHPACAHPLDEVVQSWPDKPERYREIIAKYSAEVSRLNHRILDLICEGLGLEQGFFRGELSQAMGMVINNYPPCPEPSLALGLRPHCDPYTLTLIQQQVYGLQIKNRSQWIGVEPIPNAFIIIIPYQLQVISNGKLSSCEHRGVTNSSTARISIVTFCGPSNESMIGPAKELVSASSPPRFKTYKCLDFLMNYLEHLSKRKLSNETALGPYLL</sequence>
<evidence type="ECO:0000313" key="6">
    <source>
        <dbReference type="EMBL" id="KAK1384958.1"/>
    </source>
</evidence>
<dbReference type="InterPro" id="IPR044861">
    <property type="entry name" value="IPNS-like_FE2OG_OXY"/>
</dbReference>
<dbReference type="InterPro" id="IPR005123">
    <property type="entry name" value="Oxoglu/Fe-dep_dioxygenase_dom"/>
</dbReference>
<keyword evidence="3 4" id="KW-0408">Iron</keyword>
<comment type="similarity">
    <text evidence="1 4">Belongs to the iron/ascorbate-dependent oxidoreductase family.</text>
</comment>
<evidence type="ECO:0000313" key="7">
    <source>
        <dbReference type="Proteomes" id="UP001237642"/>
    </source>
</evidence>
<evidence type="ECO:0000256" key="1">
    <source>
        <dbReference type="ARBA" id="ARBA00008056"/>
    </source>
</evidence>
<dbReference type="SUPFAM" id="SSF51197">
    <property type="entry name" value="Clavaminate synthase-like"/>
    <property type="match status" value="1"/>
</dbReference>
<dbReference type="PANTHER" id="PTHR47991">
    <property type="entry name" value="OXOGLUTARATE/IRON-DEPENDENT DIOXYGENASE"/>
    <property type="match status" value="1"/>
</dbReference>
<reference evidence="6" key="2">
    <citation type="submission" date="2023-05" db="EMBL/GenBank/DDBJ databases">
        <authorList>
            <person name="Schelkunov M.I."/>
        </authorList>
    </citation>
    <scope>NUCLEOTIDE SEQUENCE</scope>
    <source>
        <strain evidence="6">Hsosn_3</strain>
        <tissue evidence="6">Leaf</tissue>
    </source>
</reference>
<evidence type="ECO:0000256" key="4">
    <source>
        <dbReference type="RuleBase" id="RU003682"/>
    </source>
</evidence>
<keyword evidence="4" id="KW-0560">Oxidoreductase</keyword>
<dbReference type="EMBL" id="JAUIZM010000005">
    <property type="protein sequence ID" value="KAK1384958.1"/>
    <property type="molecule type" value="Genomic_DNA"/>
</dbReference>
<proteinExistence type="inferred from homology"/>
<keyword evidence="2 4" id="KW-0479">Metal-binding</keyword>
<dbReference type="GO" id="GO:0016705">
    <property type="term" value="F:oxidoreductase activity, acting on paired donors, with incorporation or reduction of molecular oxygen"/>
    <property type="evidence" value="ECO:0007669"/>
    <property type="project" value="UniProtKB-ARBA"/>
</dbReference>
<organism evidence="6 7">
    <name type="scientific">Heracleum sosnowskyi</name>
    <dbReference type="NCBI Taxonomy" id="360622"/>
    <lineage>
        <taxon>Eukaryota</taxon>
        <taxon>Viridiplantae</taxon>
        <taxon>Streptophyta</taxon>
        <taxon>Embryophyta</taxon>
        <taxon>Tracheophyta</taxon>
        <taxon>Spermatophyta</taxon>
        <taxon>Magnoliopsida</taxon>
        <taxon>eudicotyledons</taxon>
        <taxon>Gunneridae</taxon>
        <taxon>Pentapetalae</taxon>
        <taxon>asterids</taxon>
        <taxon>campanulids</taxon>
        <taxon>Apiales</taxon>
        <taxon>Apiaceae</taxon>
        <taxon>Apioideae</taxon>
        <taxon>apioid superclade</taxon>
        <taxon>Tordylieae</taxon>
        <taxon>Tordyliinae</taxon>
        <taxon>Heracleum</taxon>
    </lineage>
</organism>
<gene>
    <name evidence="6" type="ORF">POM88_022693</name>
</gene>
<reference evidence="6" key="1">
    <citation type="submission" date="2023-02" db="EMBL/GenBank/DDBJ databases">
        <title>Genome of toxic invasive species Heracleum sosnowskyi carries increased number of genes despite the absence of recent whole-genome duplications.</title>
        <authorList>
            <person name="Schelkunov M."/>
            <person name="Shtratnikova V."/>
            <person name="Makarenko M."/>
            <person name="Klepikova A."/>
            <person name="Omelchenko D."/>
            <person name="Novikova G."/>
            <person name="Obukhova E."/>
            <person name="Bogdanov V."/>
            <person name="Penin A."/>
            <person name="Logacheva M."/>
        </authorList>
    </citation>
    <scope>NUCLEOTIDE SEQUENCE</scope>
    <source>
        <strain evidence="6">Hsosn_3</strain>
        <tissue evidence="6">Leaf</tissue>
    </source>
</reference>
<dbReference type="Proteomes" id="UP001237642">
    <property type="component" value="Unassembled WGS sequence"/>
</dbReference>
<dbReference type="Gene3D" id="2.60.120.330">
    <property type="entry name" value="B-lactam Antibiotic, Isopenicillin N Synthase, Chain"/>
    <property type="match status" value="1"/>
</dbReference>
<dbReference type="InterPro" id="IPR050295">
    <property type="entry name" value="Plant_2OG-oxidoreductases"/>
</dbReference>
<dbReference type="Pfam" id="PF14226">
    <property type="entry name" value="DIOX_N"/>
    <property type="match status" value="1"/>
</dbReference>
<evidence type="ECO:0000259" key="5">
    <source>
        <dbReference type="PROSITE" id="PS51471"/>
    </source>
</evidence>
<dbReference type="GO" id="GO:0046872">
    <property type="term" value="F:metal ion binding"/>
    <property type="evidence" value="ECO:0007669"/>
    <property type="project" value="UniProtKB-KW"/>
</dbReference>
<protein>
    <submittedName>
        <fullName evidence="6">Hyoscyamine 6-dioxygenase</fullName>
    </submittedName>
</protein>
<accession>A0AAD8II50</accession>
<dbReference type="AlphaFoldDB" id="A0AAD8II50"/>
<comment type="caution">
    <text evidence="6">The sequence shown here is derived from an EMBL/GenBank/DDBJ whole genome shotgun (WGS) entry which is preliminary data.</text>
</comment>
<keyword evidence="7" id="KW-1185">Reference proteome</keyword>
<evidence type="ECO:0000256" key="3">
    <source>
        <dbReference type="ARBA" id="ARBA00023004"/>
    </source>
</evidence>
<feature type="domain" description="Fe2OG dioxygenase" evidence="5">
    <location>
        <begin position="194"/>
        <end position="292"/>
    </location>
</feature>
<dbReference type="PROSITE" id="PS51471">
    <property type="entry name" value="FE2OG_OXY"/>
    <property type="match status" value="1"/>
</dbReference>
<dbReference type="InterPro" id="IPR027443">
    <property type="entry name" value="IPNS-like_sf"/>
</dbReference>